<comment type="similarity">
    <text evidence="7">Belongs to the binding-protein-dependent transport system permease family.</text>
</comment>
<dbReference type="PROSITE" id="PS50928">
    <property type="entry name" value="ABC_TM1"/>
    <property type="match status" value="1"/>
</dbReference>
<feature type="transmembrane region" description="Helical" evidence="7">
    <location>
        <begin position="174"/>
        <end position="196"/>
    </location>
</feature>
<feature type="transmembrane region" description="Helical" evidence="7">
    <location>
        <begin position="232"/>
        <end position="253"/>
    </location>
</feature>
<dbReference type="Pfam" id="PF00528">
    <property type="entry name" value="BPD_transp_1"/>
    <property type="match status" value="1"/>
</dbReference>
<comment type="subcellular location">
    <subcellularLocation>
        <location evidence="1 7">Cell membrane</location>
        <topology evidence="1 7">Multi-pass membrane protein</topology>
    </subcellularLocation>
</comment>
<dbReference type="InterPro" id="IPR000515">
    <property type="entry name" value="MetI-like"/>
</dbReference>
<dbReference type="GO" id="GO:0005886">
    <property type="term" value="C:plasma membrane"/>
    <property type="evidence" value="ECO:0007669"/>
    <property type="project" value="UniProtKB-SubCell"/>
</dbReference>
<keyword evidence="5 7" id="KW-1133">Transmembrane helix</keyword>
<feature type="transmembrane region" description="Helical" evidence="7">
    <location>
        <begin position="131"/>
        <end position="154"/>
    </location>
</feature>
<name>A0A7G5N3M9_9FIRM</name>
<sequence length="268" mass="29626">MLLVNVLIALLSLFCLFPVVWMIYSSLKDEPSFLKNLIGLPTSLHFSNYLSAIKTGKMDVAFVNSVLVSVVAVAALVFIAFVAGVVFARYQFKGKTILYTMFLSGMLIPVHSLLIPIFVELKLFTLNNNRFILALVYAAFGLPKAIFLVTSFAATIPREIEEAVIIDGGNTHDIFFKVFLPISKPILSTVIILSFLDAWNEFPFSLVLMGKPELKTLPIALTYFTGQHSVQYTPMMAGLTIATLPVVIVYFLFHKKIMEGMVAGSVKG</sequence>
<dbReference type="GO" id="GO:0055085">
    <property type="term" value="P:transmembrane transport"/>
    <property type="evidence" value="ECO:0007669"/>
    <property type="project" value="InterPro"/>
</dbReference>
<proteinExistence type="inferred from homology"/>
<dbReference type="CDD" id="cd06261">
    <property type="entry name" value="TM_PBP2"/>
    <property type="match status" value="1"/>
</dbReference>
<keyword evidence="2 7" id="KW-0813">Transport</keyword>
<dbReference type="PANTHER" id="PTHR43744:SF12">
    <property type="entry name" value="ABC TRANSPORTER PERMEASE PROTEIN MG189-RELATED"/>
    <property type="match status" value="1"/>
</dbReference>
<evidence type="ECO:0000256" key="7">
    <source>
        <dbReference type="RuleBase" id="RU363032"/>
    </source>
</evidence>
<feature type="transmembrane region" description="Helical" evidence="7">
    <location>
        <begin position="66"/>
        <end position="90"/>
    </location>
</feature>
<evidence type="ECO:0000256" key="4">
    <source>
        <dbReference type="ARBA" id="ARBA00022692"/>
    </source>
</evidence>
<evidence type="ECO:0000259" key="8">
    <source>
        <dbReference type="PROSITE" id="PS50928"/>
    </source>
</evidence>
<evidence type="ECO:0000313" key="9">
    <source>
        <dbReference type="EMBL" id="QMW81472.1"/>
    </source>
</evidence>
<evidence type="ECO:0000313" key="10">
    <source>
        <dbReference type="Proteomes" id="UP000515789"/>
    </source>
</evidence>
<evidence type="ECO:0000256" key="6">
    <source>
        <dbReference type="ARBA" id="ARBA00023136"/>
    </source>
</evidence>
<feature type="domain" description="ABC transmembrane type-1" evidence="8">
    <location>
        <begin position="62"/>
        <end position="253"/>
    </location>
</feature>
<evidence type="ECO:0000256" key="5">
    <source>
        <dbReference type="ARBA" id="ARBA00022989"/>
    </source>
</evidence>
<dbReference type="AlphaFoldDB" id="A0A7G5N3M9"/>
<dbReference type="PANTHER" id="PTHR43744">
    <property type="entry name" value="ABC TRANSPORTER PERMEASE PROTEIN MG189-RELATED-RELATED"/>
    <property type="match status" value="1"/>
</dbReference>
<dbReference type="SUPFAM" id="SSF161098">
    <property type="entry name" value="MetI-like"/>
    <property type="match status" value="1"/>
</dbReference>
<dbReference type="Gene3D" id="1.10.3720.10">
    <property type="entry name" value="MetI-like"/>
    <property type="match status" value="1"/>
</dbReference>
<dbReference type="EMBL" id="CP039126">
    <property type="protein sequence ID" value="QMW81472.1"/>
    <property type="molecule type" value="Genomic_DNA"/>
</dbReference>
<evidence type="ECO:0000256" key="1">
    <source>
        <dbReference type="ARBA" id="ARBA00004651"/>
    </source>
</evidence>
<keyword evidence="3" id="KW-1003">Cell membrane</keyword>
<dbReference type="InterPro" id="IPR035906">
    <property type="entry name" value="MetI-like_sf"/>
</dbReference>
<feature type="transmembrane region" description="Helical" evidence="7">
    <location>
        <begin position="97"/>
        <end position="119"/>
    </location>
</feature>
<accession>A0A7G5N3M9</accession>
<protein>
    <submittedName>
        <fullName evidence="9">Carbohydrate ABC transporter permease</fullName>
    </submittedName>
</protein>
<gene>
    <name evidence="9" type="ORF">E5259_19705</name>
</gene>
<evidence type="ECO:0000256" key="2">
    <source>
        <dbReference type="ARBA" id="ARBA00022448"/>
    </source>
</evidence>
<keyword evidence="6 7" id="KW-0472">Membrane</keyword>
<keyword evidence="4 7" id="KW-0812">Transmembrane</keyword>
<organism evidence="9 10">
    <name type="scientific">Blautia producta</name>
    <dbReference type="NCBI Taxonomy" id="33035"/>
    <lineage>
        <taxon>Bacteria</taxon>
        <taxon>Bacillati</taxon>
        <taxon>Bacillota</taxon>
        <taxon>Clostridia</taxon>
        <taxon>Lachnospirales</taxon>
        <taxon>Lachnospiraceae</taxon>
        <taxon>Blautia</taxon>
    </lineage>
</organism>
<reference evidence="9 10" key="1">
    <citation type="submission" date="2019-04" db="EMBL/GenBank/DDBJ databases">
        <authorList>
            <person name="Schori C."/>
            <person name="Ahrens C."/>
        </authorList>
    </citation>
    <scope>NUCLEOTIDE SEQUENCE [LARGE SCALE GENOMIC DNA]</scope>
    <source>
        <strain evidence="9 10">DSM 2950</strain>
    </source>
</reference>
<evidence type="ECO:0000256" key="3">
    <source>
        <dbReference type="ARBA" id="ARBA00022475"/>
    </source>
</evidence>
<dbReference type="Proteomes" id="UP000515789">
    <property type="component" value="Chromosome"/>
</dbReference>